<dbReference type="AlphaFoldDB" id="A0A4S8KIN4"/>
<name>A0A4S8KIN4_DENBC</name>
<accession>A0A4S8KIN4</accession>
<protein>
    <submittedName>
        <fullName evidence="2">Uncharacterized protein</fullName>
    </submittedName>
</protein>
<keyword evidence="3" id="KW-1185">Reference proteome</keyword>
<organism evidence="2 3">
    <name type="scientific">Dendrothele bispora (strain CBS 962.96)</name>
    <dbReference type="NCBI Taxonomy" id="1314807"/>
    <lineage>
        <taxon>Eukaryota</taxon>
        <taxon>Fungi</taxon>
        <taxon>Dikarya</taxon>
        <taxon>Basidiomycota</taxon>
        <taxon>Agaricomycotina</taxon>
        <taxon>Agaricomycetes</taxon>
        <taxon>Agaricomycetidae</taxon>
        <taxon>Agaricales</taxon>
        <taxon>Agaricales incertae sedis</taxon>
        <taxon>Dendrothele</taxon>
    </lineage>
</organism>
<feature type="region of interest" description="Disordered" evidence="1">
    <location>
        <begin position="56"/>
        <end position="77"/>
    </location>
</feature>
<proteinExistence type="predicted"/>
<dbReference type="EMBL" id="ML182726">
    <property type="protein sequence ID" value="THU75181.1"/>
    <property type="molecule type" value="Genomic_DNA"/>
</dbReference>
<evidence type="ECO:0000256" key="1">
    <source>
        <dbReference type="SAM" id="MobiDB-lite"/>
    </source>
</evidence>
<reference evidence="2 3" key="1">
    <citation type="journal article" date="2019" name="Nat. Ecol. Evol.">
        <title>Megaphylogeny resolves global patterns of mushroom evolution.</title>
        <authorList>
            <person name="Varga T."/>
            <person name="Krizsan K."/>
            <person name="Foldi C."/>
            <person name="Dima B."/>
            <person name="Sanchez-Garcia M."/>
            <person name="Sanchez-Ramirez S."/>
            <person name="Szollosi G.J."/>
            <person name="Szarkandi J.G."/>
            <person name="Papp V."/>
            <person name="Albert L."/>
            <person name="Andreopoulos W."/>
            <person name="Angelini C."/>
            <person name="Antonin V."/>
            <person name="Barry K.W."/>
            <person name="Bougher N.L."/>
            <person name="Buchanan P."/>
            <person name="Buyck B."/>
            <person name="Bense V."/>
            <person name="Catcheside P."/>
            <person name="Chovatia M."/>
            <person name="Cooper J."/>
            <person name="Damon W."/>
            <person name="Desjardin D."/>
            <person name="Finy P."/>
            <person name="Geml J."/>
            <person name="Haridas S."/>
            <person name="Hughes K."/>
            <person name="Justo A."/>
            <person name="Karasinski D."/>
            <person name="Kautmanova I."/>
            <person name="Kiss B."/>
            <person name="Kocsube S."/>
            <person name="Kotiranta H."/>
            <person name="LaButti K.M."/>
            <person name="Lechner B.E."/>
            <person name="Liimatainen K."/>
            <person name="Lipzen A."/>
            <person name="Lukacs Z."/>
            <person name="Mihaltcheva S."/>
            <person name="Morgado L.N."/>
            <person name="Niskanen T."/>
            <person name="Noordeloos M.E."/>
            <person name="Ohm R.A."/>
            <person name="Ortiz-Santana B."/>
            <person name="Ovrebo C."/>
            <person name="Racz N."/>
            <person name="Riley R."/>
            <person name="Savchenko A."/>
            <person name="Shiryaev A."/>
            <person name="Soop K."/>
            <person name="Spirin V."/>
            <person name="Szebenyi C."/>
            <person name="Tomsovsky M."/>
            <person name="Tulloss R.E."/>
            <person name="Uehling J."/>
            <person name="Grigoriev I.V."/>
            <person name="Vagvolgyi C."/>
            <person name="Papp T."/>
            <person name="Martin F.M."/>
            <person name="Miettinen O."/>
            <person name="Hibbett D.S."/>
            <person name="Nagy L.G."/>
        </authorList>
    </citation>
    <scope>NUCLEOTIDE SEQUENCE [LARGE SCALE GENOMIC DNA]</scope>
    <source>
        <strain evidence="2 3">CBS 962.96</strain>
    </source>
</reference>
<gene>
    <name evidence="2" type="ORF">K435DRAFT_881427</name>
</gene>
<evidence type="ECO:0000313" key="2">
    <source>
        <dbReference type="EMBL" id="THU75181.1"/>
    </source>
</evidence>
<dbReference type="Proteomes" id="UP000297245">
    <property type="component" value="Unassembled WGS sequence"/>
</dbReference>
<evidence type="ECO:0000313" key="3">
    <source>
        <dbReference type="Proteomes" id="UP000297245"/>
    </source>
</evidence>
<sequence length="77" mass="8792">MKFFHDDVMALQSFAHYNWQNVNVEPCICACPVVLLQIVVSKFSKWYMASSYYYPSTQSRPASHSVSSATLNLPSLR</sequence>